<feature type="domain" description="N-acetyltransferase" evidence="1">
    <location>
        <begin position="3"/>
        <end position="204"/>
    </location>
</feature>
<dbReference type="PANTHER" id="PTHR42791:SF2">
    <property type="entry name" value="N-ACETYLTRANSFERASE DOMAIN-CONTAINING PROTEIN"/>
    <property type="match status" value="1"/>
</dbReference>
<evidence type="ECO:0000259" key="1">
    <source>
        <dbReference type="PROSITE" id="PS51186"/>
    </source>
</evidence>
<dbReference type="Gene3D" id="3.40.630.30">
    <property type="match status" value="1"/>
</dbReference>
<dbReference type="OrthoDB" id="2832510at2759"/>
<gene>
    <name evidence="2" type="ORF">K444DRAFT_661454</name>
</gene>
<dbReference type="RefSeq" id="XP_024739123.1">
    <property type="nucleotide sequence ID" value="XM_024886590.1"/>
</dbReference>
<name>A0A2J6TGS1_9HELO</name>
<dbReference type="InterPro" id="IPR016181">
    <property type="entry name" value="Acyl_CoA_acyltransferase"/>
</dbReference>
<dbReference type="AlphaFoldDB" id="A0A2J6TGS1"/>
<evidence type="ECO:0000313" key="3">
    <source>
        <dbReference type="Proteomes" id="UP000235371"/>
    </source>
</evidence>
<dbReference type="PROSITE" id="PS51186">
    <property type="entry name" value="GNAT"/>
    <property type="match status" value="1"/>
</dbReference>
<organism evidence="2 3">
    <name type="scientific">Hyaloscypha bicolor E</name>
    <dbReference type="NCBI Taxonomy" id="1095630"/>
    <lineage>
        <taxon>Eukaryota</taxon>
        <taxon>Fungi</taxon>
        <taxon>Dikarya</taxon>
        <taxon>Ascomycota</taxon>
        <taxon>Pezizomycotina</taxon>
        <taxon>Leotiomycetes</taxon>
        <taxon>Helotiales</taxon>
        <taxon>Hyaloscyphaceae</taxon>
        <taxon>Hyaloscypha</taxon>
        <taxon>Hyaloscypha bicolor</taxon>
    </lineage>
</organism>
<dbReference type="STRING" id="1095630.A0A2J6TGS1"/>
<accession>A0A2J6TGS1</accession>
<dbReference type="SUPFAM" id="SSF55729">
    <property type="entry name" value="Acyl-CoA N-acyltransferases (Nat)"/>
    <property type="match status" value="1"/>
</dbReference>
<keyword evidence="3" id="KW-1185">Reference proteome</keyword>
<keyword evidence="2" id="KW-0808">Transferase</keyword>
<reference evidence="2 3" key="1">
    <citation type="submission" date="2016-04" db="EMBL/GenBank/DDBJ databases">
        <title>A degradative enzymes factory behind the ericoid mycorrhizal symbiosis.</title>
        <authorList>
            <consortium name="DOE Joint Genome Institute"/>
            <person name="Martino E."/>
            <person name="Morin E."/>
            <person name="Grelet G."/>
            <person name="Kuo A."/>
            <person name="Kohler A."/>
            <person name="Daghino S."/>
            <person name="Barry K."/>
            <person name="Choi C."/>
            <person name="Cichocki N."/>
            <person name="Clum A."/>
            <person name="Copeland A."/>
            <person name="Hainaut M."/>
            <person name="Haridas S."/>
            <person name="Labutti K."/>
            <person name="Lindquist E."/>
            <person name="Lipzen A."/>
            <person name="Khouja H.-R."/>
            <person name="Murat C."/>
            <person name="Ohm R."/>
            <person name="Olson A."/>
            <person name="Spatafora J."/>
            <person name="Veneault-Fourrey C."/>
            <person name="Henrissat B."/>
            <person name="Grigoriev I."/>
            <person name="Martin F."/>
            <person name="Perotto S."/>
        </authorList>
    </citation>
    <scope>NUCLEOTIDE SEQUENCE [LARGE SCALE GENOMIC DNA]</scope>
    <source>
        <strain evidence="2 3">E</strain>
    </source>
</reference>
<dbReference type="InParanoid" id="A0A2J6TGS1"/>
<protein>
    <submittedName>
        <fullName evidence="2">Acyl-CoA N-acyltransferase</fullName>
    </submittedName>
</protein>
<sequence>MSIRIRTALKKDFLAMHKMDLAANATHPFYIIPWKTAGVGACEAFILDRYEYLYHSRNPEYTFLVATAGDEIVGYLIYRKPLGEGEPGEWNPTFPNGTNLNFFDKVFGEVKAAKKQYNLKGYWELEGFAVHPNWQRKGVGSTLVNKFLESVDADHAKCCVRASRIGKSLYEKFGFKMMGVVSIDLKEFGDYEPYTTWDMQREAV</sequence>
<dbReference type="CDD" id="cd04301">
    <property type="entry name" value="NAT_SF"/>
    <property type="match status" value="1"/>
</dbReference>
<dbReference type="PANTHER" id="PTHR42791">
    <property type="entry name" value="GNAT FAMILY ACETYLTRANSFERASE"/>
    <property type="match status" value="1"/>
</dbReference>
<evidence type="ECO:0000313" key="2">
    <source>
        <dbReference type="EMBL" id="PMD62219.1"/>
    </source>
</evidence>
<proteinExistence type="predicted"/>
<keyword evidence="2" id="KW-0012">Acyltransferase</keyword>
<dbReference type="GO" id="GO:0016747">
    <property type="term" value="F:acyltransferase activity, transferring groups other than amino-acyl groups"/>
    <property type="evidence" value="ECO:0007669"/>
    <property type="project" value="InterPro"/>
</dbReference>
<dbReference type="InterPro" id="IPR052523">
    <property type="entry name" value="Trichothecene_AcTrans"/>
</dbReference>
<dbReference type="Pfam" id="PF00583">
    <property type="entry name" value="Acetyltransf_1"/>
    <property type="match status" value="1"/>
</dbReference>
<dbReference type="InterPro" id="IPR000182">
    <property type="entry name" value="GNAT_dom"/>
</dbReference>
<dbReference type="EMBL" id="KZ613783">
    <property type="protein sequence ID" value="PMD62219.1"/>
    <property type="molecule type" value="Genomic_DNA"/>
</dbReference>
<dbReference type="GeneID" id="36594667"/>
<dbReference type="Proteomes" id="UP000235371">
    <property type="component" value="Unassembled WGS sequence"/>
</dbReference>